<name>A0A9Q1C710_HOLLE</name>
<dbReference type="Proteomes" id="UP001152320">
    <property type="component" value="Chromosome 6"/>
</dbReference>
<dbReference type="AlphaFoldDB" id="A0A9Q1C710"/>
<dbReference type="GO" id="GO:0042383">
    <property type="term" value="C:sarcolemma"/>
    <property type="evidence" value="ECO:0007669"/>
    <property type="project" value="TreeGrafter"/>
</dbReference>
<dbReference type="GO" id="GO:0070836">
    <property type="term" value="P:caveola assembly"/>
    <property type="evidence" value="ECO:0007669"/>
    <property type="project" value="InterPro"/>
</dbReference>
<dbReference type="PANTHER" id="PTHR10844:SF13">
    <property type="entry name" value="CAVEOLIN"/>
    <property type="match status" value="1"/>
</dbReference>
<evidence type="ECO:0000256" key="1">
    <source>
        <dbReference type="ARBA" id="ARBA00004202"/>
    </source>
</evidence>
<keyword evidence="4 6" id="KW-0333">Golgi apparatus</keyword>
<dbReference type="PANTHER" id="PTHR10844">
    <property type="entry name" value="CAVEOLIN"/>
    <property type="match status" value="1"/>
</dbReference>
<proteinExistence type="inferred from homology"/>
<comment type="function">
    <text evidence="6">May act as a scaffolding protein within caveolar membranes. Interacts directly with G-protein alpha subunits and can functionally regulate their activity.</text>
</comment>
<reference evidence="8" key="1">
    <citation type="submission" date="2021-10" db="EMBL/GenBank/DDBJ databases">
        <title>Tropical sea cucumber genome reveals ecological adaptation and Cuvierian tubules defense mechanism.</title>
        <authorList>
            <person name="Chen T."/>
        </authorList>
    </citation>
    <scope>NUCLEOTIDE SEQUENCE</scope>
    <source>
        <strain evidence="8">Nanhai2018</strain>
        <tissue evidence="8">Muscle</tissue>
    </source>
</reference>
<evidence type="ECO:0000313" key="8">
    <source>
        <dbReference type="EMBL" id="KAJ8040503.1"/>
    </source>
</evidence>
<evidence type="ECO:0000256" key="7">
    <source>
        <dbReference type="SAM" id="Phobius"/>
    </source>
</evidence>
<comment type="caution">
    <text evidence="8">The sequence shown here is derived from an EMBL/GenBank/DDBJ whole genome shotgun (WGS) entry which is preliminary data.</text>
</comment>
<dbReference type="GO" id="GO:0051480">
    <property type="term" value="P:regulation of cytosolic calcium ion concentration"/>
    <property type="evidence" value="ECO:0007669"/>
    <property type="project" value="TreeGrafter"/>
</dbReference>
<evidence type="ECO:0000256" key="5">
    <source>
        <dbReference type="ARBA" id="ARBA00023136"/>
    </source>
</evidence>
<dbReference type="GO" id="GO:0000139">
    <property type="term" value="C:Golgi membrane"/>
    <property type="evidence" value="ECO:0007669"/>
    <property type="project" value="UniProtKB-SubCell"/>
</dbReference>
<evidence type="ECO:0000313" key="9">
    <source>
        <dbReference type="Proteomes" id="UP001152320"/>
    </source>
</evidence>
<dbReference type="EMBL" id="JAIZAY010000006">
    <property type="protein sequence ID" value="KAJ8040503.1"/>
    <property type="molecule type" value="Genomic_DNA"/>
</dbReference>
<evidence type="ECO:0000256" key="6">
    <source>
        <dbReference type="RuleBase" id="RU000680"/>
    </source>
</evidence>
<dbReference type="GO" id="GO:0030154">
    <property type="term" value="P:cell differentiation"/>
    <property type="evidence" value="ECO:0007669"/>
    <property type="project" value="TreeGrafter"/>
</dbReference>
<sequence length="100" mass="11676">MRSFNSVWRLSHLTFINMKLWCYRIITLIFAVPAAILWGLYFALLTFMYIWCVVPCIKATFIKIQCAGQLFGILVRTFVEPFYIAFGKVFSNIHITVAKE</sequence>
<dbReference type="OrthoDB" id="5917823at2759"/>
<organism evidence="8 9">
    <name type="scientific">Holothuria leucospilota</name>
    <name type="common">Black long sea cucumber</name>
    <name type="synonym">Mertensiothuria leucospilota</name>
    <dbReference type="NCBI Taxonomy" id="206669"/>
    <lineage>
        <taxon>Eukaryota</taxon>
        <taxon>Metazoa</taxon>
        <taxon>Echinodermata</taxon>
        <taxon>Eleutherozoa</taxon>
        <taxon>Echinozoa</taxon>
        <taxon>Holothuroidea</taxon>
        <taxon>Aspidochirotacea</taxon>
        <taxon>Aspidochirotida</taxon>
        <taxon>Holothuriidae</taxon>
        <taxon>Holothuria</taxon>
    </lineage>
</organism>
<dbReference type="InterPro" id="IPR001612">
    <property type="entry name" value="Caveolin"/>
</dbReference>
<dbReference type="GO" id="GO:0060090">
    <property type="term" value="F:molecular adaptor activity"/>
    <property type="evidence" value="ECO:0007669"/>
    <property type="project" value="TreeGrafter"/>
</dbReference>
<accession>A0A9Q1C710</accession>
<evidence type="ECO:0000256" key="4">
    <source>
        <dbReference type="ARBA" id="ARBA00023034"/>
    </source>
</evidence>
<evidence type="ECO:0000256" key="3">
    <source>
        <dbReference type="ARBA" id="ARBA00022475"/>
    </source>
</evidence>
<feature type="transmembrane region" description="Helical" evidence="7">
    <location>
        <begin position="21"/>
        <end position="51"/>
    </location>
</feature>
<dbReference type="Pfam" id="PF01146">
    <property type="entry name" value="Caveolin"/>
    <property type="match status" value="1"/>
</dbReference>
<comment type="subcellular location">
    <subcellularLocation>
        <location evidence="1 6">Cell membrane</location>
        <topology evidence="1 6">Peripheral membrane protein</topology>
    </subcellularLocation>
    <subcellularLocation>
        <location evidence="6">Golgi apparatus membrane</location>
        <topology evidence="6">Peripheral membrane protein</topology>
    </subcellularLocation>
    <subcellularLocation>
        <location evidence="6">Membrane</location>
        <location evidence="6">Caveola</location>
        <topology evidence="6">Peripheral membrane protein</topology>
    </subcellularLocation>
</comment>
<comment type="similarity">
    <text evidence="2 6">Belongs to the caveolin family.</text>
</comment>
<dbReference type="GO" id="GO:0005925">
    <property type="term" value="C:focal adhesion"/>
    <property type="evidence" value="ECO:0007669"/>
    <property type="project" value="TreeGrafter"/>
</dbReference>
<keyword evidence="3 6" id="KW-1003">Cell membrane</keyword>
<gene>
    <name evidence="8" type="ORF">HOLleu_14816</name>
</gene>
<keyword evidence="5 6" id="KW-0472">Membrane</keyword>
<evidence type="ECO:0000256" key="2">
    <source>
        <dbReference type="ARBA" id="ARBA00010988"/>
    </source>
</evidence>
<keyword evidence="7" id="KW-0812">Transmembrane</keyword>
<keyword evidence="7" id="KW-1133">Transmembrane helix</keyword>
<protein>
    <recommendedName>
        <fullName evidence="6">Caveolin</fullName>
    </recommendedName>
</protein>
<dbReference type="GO" id="GO:0005901">
    <property type="term" value="C:caveola"/>
    <property type="evidence" value="ECO:0007669"/>
    <property type="project" value="UniProtKB-SubCell"/>
</dbReference>
<keyword evidence="9" id="KW-1185">Reference proteome</keyword>